<comment type="caution">
    <text evidence="1">The sequence shown here is derived from an EMBL/GenBank/DDBJ whole genome shotgun (WGS) entry which is preliminary data.</text>
</comment>
<dbReference type="EMBL" id="JAHCTB010000002">
    <property type="protein sequence ID" value="MBT0607641.1"/>
    <property type="molecule type" value="Genomic_DNA"/>
</dbReference>
<accession>A0ABS5S354</accession>
<keyword evidence="2" id="KW-1185">Reference proteome</keyword>
<dbReference type="RefSeq" id="WP_214112498.1">
    <property type="nucleotide sequence ID" value="NZ_JAHCTB010000002.1"/>
</dbReference>
<evidence type="ECO:0000313" key="2">
    <source>
        <dbReference type="Proteomes" id="UP001297092"/>
    </source>
</evidence>
<protein>
    <submittedName>
        <fullName evidence="1">Uncharacterized protein</fullName>
    </submittedName>
</protein>
<dbReference type="Proteomes" id="UP001297092">
    <property type="component" value="Unassembled WGS sequence"/>
</dbReference>
<reference evidence="1 2" key="1">
    <citation type="submission" date="2021-05" db="EMBL/GenBank/DDBJ databases">
        <title>Aequorivita echinoideorum JCM 30378 genome.</title>
        <authorList>
            <person name="Zhang H."/>
            <person name="Li C."/>
        </authorList>
    </citation>
    <scope>NUCLEOTIDE SEQUENCE [LARGE SCALE GENOMIC DNA]</scope>
    <source>
        <strain evidence="1 2">JCM30378</strain>
    </source>
</reference>
<evidence type="ECO:0000313" key="1">
    <source>
        <dbReference type="EMBL" id="MBT0607641.1"/>
    </source>
</evidence>
<sequence length="116" mass="13576">MQQTVYLNDVLEEMRTPNKEGRAIKFNMSVRSLNKNSKTGGKMYHYENAKLVMEETPLDPLGIKALQMLPSEKRETFKKSPNHFKNKTRNIRLEDGSIKKIHIKHIIRFNGKTVIY</sequence>
<organism evidence="1 2">
    <name type="scientific">Aequorivita echinoideorum</name>
    <dbReference type="NCBI Taxonomy" id="1549647"/>
    <lineage>
        <taxon>Bacteria</taxon>
        <taxon>Pseudomonadati</taxon>
        <taxon>Bacteroidota</taxon>
        <taxon>Flavobacteriia</taxon>
        <taxon>Flavobacteriales</taxon>
        <taxon>Flavobacteriaceae</taxon>
        <taxon>Aequorivita</taxon>
    </lineage>
</organism>
<gene>
    <name evidence="1" type="ORF">KIV10_05550</name>
</gene>
<name>A0ABS5S354_9FLAO</name>
<proteinExistence type="predicted"/>